<organism evidence="2 3">
    <name type="scientific">Heterocephalus glaber</name>
    <name type="common">Naked mole rat</name>
    <dbReference type="NCBI Taxonomy" id="10181"/>
    <lineage>
        <taxon>Eukaryota</taxon>
        <taxon>Metazoa</taxon>
        <taxon>Chordata</taxon>
        <taxon>Craniata</taxon>
        <taxon>Vertebrata</taxon>
        <taxon>Euteleostomi</taxon>
        <taxon>Mammalia</taxon>
        <taxon>Eutheria</taxon>
        <taxon>Euarchontoglires</taxon>
        <taxon>Glires</taxon>
        <taxon>Rodentia</taxon>
        <taxon>Hystricomorpha</taxon>
        <taxon>Bathyergidae</taxon>
        <taxon>Heterocephalus</taxon>
    </lineage>
</organism>
<dbReference type="RefSeq" id="XP_021102099.1">
    <property type="nucleotide sequence ID" value="XM_021246440.1"/>
</dbReference>
<reference evidence="3" key="1">
    <citation type="submission" date="2025-08" db="UniProtKB">
        <authorList>
            <consortium name="RefSeq"/>
        </authorList>
    </citation>
    <scope>IDENTIFICATION</scope>
</reference>
<dbReference type="Proteomes" id="UP000694906">
    <property type="component" value="Unplaced"/>
</dbReference>
<protein>
    <submittedName>
        <fullName evidence="3">Uncharacterized protein LOC101712595</fullName>
    </submittedName>
</protein>
<proteinExistence type="predicted"/>
<sequence>MPKGHPHGRAECSLRLPHQVAGRLFTLLSDRQYHGRCPPGNRVLELSLGPVEHSFFPILSSACDVNKLQPGVLRDWRGQRPGDCGSDVLASLAPPPAESRLWPQLWFLAWKPACCPQRFQPVLRSFALSHSTSGPEQLPVPSPGRDSTAAEVLVPKDESMQLLRSRQLQPTRGQDRRPVGDRRARAGPGAEVAQSCQGKLPGWGWGGAGAMTVRGGRGSWWVSTGTGW</sequence>
<dbReference type="GeneID" id="101712595"/>
<feature type="region of interest" description="Disordered" evidence="1">
    <location>
        <begin position="166"/>
        <end position="195"/>
    </location>
</feature>
<evidence type="ECO:0000313" key="2">
    <source>
        <dbReference type="Proteomes" id="UP000694906"/>
    </source>
</evidence>
<dbReference type="AlphaFoldDB" id="A0AAX6S0A3"/>
<feature type="compositionally biased region" description="Basic and acidic residues" evidence="1">
    <location>
        <begin position="173"/>
        <end position="184"/>
    </location>
</feature>
<gene>
    <name evidence="3" type="primary">LOC101712595</name>
</gene>
<accession>A0AAX6S0A3</accession>
<keyword evidence="2" id="KW-1185">Reference proteome</keyword>
<evidence type="ECO:0000256" key="1">
    <source>
        <dbReference type="SAM" id="MobiDB-lite"/>
    </source>
</evidence>
<name>A0AAX6S0A3_HETGA</name>
<evidence type="ECO:0000313" key="3">
    <source>
        <dbReference type="RefSeq" id="XP_021102099.1"/>
    </source>
</evidence>